<dbReference type="Proteomes" id="UP001165064">
    <property type="component" value="Unassembled WGS sequence"/>
</dbReference>
<organism evidence="1 2">
    <name type="scientific">Ambrosiozyma monospora</name>
    <name type="common">Yeast</name>
    <name type="synonym">Endomycopsis monosporus</name>
    <dbReference type="NCBI Taxonomy" id="43982"/>
    <lineage>
        <taxon>Eukaryota</taxon>
        <taxon>Fungi</taxon>
        <taxon>Dikarya</taxon>
        <taxon>Ascomycota</taxon>
        <taxon>Saccharomycotina</taxon>
        <taxon>Pichiomycetes</taxon>
        <taxon>Pichiales</taxon>
        <taxon>Pichiaceae</taxon>
        <taxon>Ambrosiozyma</taxon>
    </lineage>
</organism>
<gene>
    <name evidence="1" type="ORF">Amon02_000693200</name>
</gene>
<keyword evidence="2" id="KW-1185">Reference proteome</keyword>
<reference evidence="1" key="1">
    <citation type="submission" date="2023-04" db="EMBL/GenBank/DDBJ databases">
        <title>Ambrosiozyma monospora NBRC 10751.</title>
        <authorList>
            <person name="Ichikawa N."/>
            <person name="Sato H."/>
            <person name="Tonouchi N."/>
        </authorList>
    </citation>
    <scope>NUCLEOTIDE SEQUENCE</scope>
    <source>
        <strain evidence="1">NBRC 10751</strain>
    </source>
</reference>
<proteinExistence type="predicted"/>
<accession>A0ACB5TC86</accession>
<dbReference type="EMBL" id="BSXS01005585">
    <property type="protein sequence ID" value="GME84567.1"/>
    <property type="molecule type" value="Genomic_DNA"/>
</dbReference>
<sequence>MTIILSSFVKEVINVPKEIQFIIIKFVIHNYLKITSFGSMFIEQPLYPSPVCFANPLHHLTALIGINAFLDNILAETIRGLTFDESIFESKQLNKFVDFVLDKSIKIHLQTRFAIKLDELGVKLLNHGGCEYTSTVPMEELNVVDGNSLKFISFLDCDLGSLGELFEVTEDLKLLERLECLKITADSSLMVLLEEEIAQALISWRRDCNGICESEYFGHIEKRVVLSFALEYLDKYSLPASMFLSRLTDFNKNGDFEIEYHGIYASRSLGSHLLPGSHYDDITVFNLLEMKNPLDSHRLEELGHISKDTENIIMGEVEDDIPDYQLRAFTAMKCASDFIDMEVQYVNSGFSFKHVGSLRKVSLMDSTISYECLNSLPDTLEIACV</sequence>
<evidence type="ECO:0000313" key="2">
    <source>
        <dbReference type="Proteomes" id="UP001165064"/>
    </source>
</evidence>
<comment type="caution">
    <text evidence="1">The sequence shown here is derived from an EMBL/GenBank/DDBJ whole genome shotgun (WGS) entry which is preliminary data.</text>
</comment>
<name>A0ACB5TC86_AMBMO</name>
<protein>
    <submittedName>
        <fullName evidence="1">Unnamed protein product</fullName>
    </submittedName>
</protein>
<evidence type="ECO:0000313" key="1">
    <source>
        <dbReference type="EMBL" id="GME84567.1"/>
    </source>
</evidence>